<evidence type="ECO:0000256" key="1">
    <source>
        <dbReference type="SAM" id="MobiDB-lite"/>
    </source>
</evidence>
<dbReference type="EMBL" id="CAJOBD010050891">
    <property type="protein sequence ID" value="CAF4351185.1"/>
    <property type="molecule type" value="Genomic_DNA"/>
</dbReference>
<proteinExistence type="predicted"/>
<feature type="non-terminal residue" evidence="2">
    <location>
        <position position="1"/>
    </location>
</feature>
<reference evidence="2" key="1">
    <citation type="submission" date="2021-02" db="EMBL/GenBank/DDBJ databases">
        <authorList>
            <person name="Nowell W R."/>
        </authorList>
    </citation>
    <scope>NUCLEOTIDE SEQUENCE</scope>
</reference>
<dbReference type="AlphaFoldDB" id="A0A820L684"/>
<comment type="caution">
    <text evidence="2">The sequence shown here is derived from an EMBL/GenBank/DDBJ whole genome shotgun (WGS) entry which is preliminary data.</text>
</comment>
<organism evidence="2 3">
    <name type="scientific">Rotaria sordida</name>
    <dbReference type="NCBI Taxonomy" id="392033"/>
    <lineage>
        <taxon>Eukaryota</taxon>
        <taxon>Metazoa</taxon>
        <taxon>Spiralia</taxon>
        <taxon>Gnathifera</taxon>
        <taxon>Rotifera</taxon>
        <taxon>Eurotatoria</taxon>
        <taxon>Bdelloidea</taxon>
        <taxon>Philodinida</taxon>
        <taxon>Philodinidae</taxon>
        <taxon>Rotaria</taxon>
    </lineage>
</organism>
<evidence type="ECO:0000313" key="2">
    <source>
        <dbReference type="EMBL" id="CAF4351185.1"/>
    </source>
</evidence>
<protein>
    <submittedName>
        <fullName evidence="2">Uncharacterized protein</fullName>
    </submittedName>
</protein>
<sequence>QIIDQTCPPPTEYTDRVSDLTQSSGNQDLVSQKFMQQNVELQRQLETLRAKLEYTFTLLDEKLEQHTGSKSS</sequence>
<feature type="non-terminal residue" evidence="2">
    <location>
        <position position="72"/>
    </location>
</feature>
<evidence type="ECO:0000313" key="3">
    <source>
        <dbReference type="Proteomes" id="UP000663836"/>
    </source>
</evidence>
<accession>A0A820L684</accession>
<dbReference type="Proteomes" id="UP000663836">
    <property type="component" value="Unassembled WGS sequence"/>
</dbReference>
<feature type="region of interest" description="Disordered" evidence="1">
    <location>
        <begin position="1"/>
        <end position="22"/>
    </location>
</feature>
<gene>
    <name evidence="2" type="ORF">JBS370_LOCUS41931</name>
</gene>
<name>A0A820L684_9BILA</name>